<evidence type="ECO:0000313" key="3">
    <source>
        <dbReference type="Proteomes" id="UP000434957"/>
    </source>
</evidence>
<dbReference type="AlphaFoldDB" id="A0A6A4F5K3"/>
<accession>A0A6A4F5K3</accession>
<sequence length="105" mass="11640">MALTGDETILLVVSLRAPRVIVAPNKRSEEGIAVSARMGANYARMEVEMQPWGGWPVDAERQWCPCNYCSGRDILVSRRKRKRTAVSVIDNTGRPRSNGPALSLE</sequence>
<dbReference type="EMBL" id="QXFT01000891">
    <property type="protein sequence ID" value="KAE9333742.1"/>
    <property type="molecule type" value="Genomic_DNA"/>
</dbReference>
<reference evidence="2 3" key="1">
    <citation type="submission" date="2018-08" db="EMBL/GenBank/DDBJ databases">
        <title>Genomic investigation of the strawberry pathogen Phytophthora fragariae indicates pathogenicity is determined by transcriptional variation in three key races.</title>
        <authorList>
            <person name="Adams T.M."/>
            <person name="Armitage A.D."/>
            <person name="Sobczyk M.K."/>
            <person name="Bates H.J."/>
            <person name="Dunwell J.M."/>
            <person name="Nellist C.F."/>
            <person name="Harrison R.J."/>
        </authorList>
    </citation>
    <scope>NUCLEOTIDE SEQUENCE [LARGE SCALE GENOMIC DNA]</scope>
    <source>
        <strain evidence="2 3">SCRP333</strain>
    </source>
</reference>
<feature type="region of interest" description="Disordered" evidence="1">
    <location>
        <begin position="82"/>
        <end position="105"/>
    </location>
</feature>
<dbReference type="Proteomes" id="UP000434957">
    <property type="component" value="Unassembled WGS sequence"/>
</dbReference>
<evidence type="ECO:0000256" key="1">
    <source>
        <dbReference type="SAM" id="MobiDB-lite"/>
    </source>
</evidence>
<comment type="caution">
    <text evidence="2">The sequence shown here is derived from an EMBL/GenBank/DDBJ whole genome shotgun (WGS) entry which is preliminary data.</text>
</comment>
<protein>
    <submittedName>
        <fullName evidence="2">Uncharacterized protein</fullName>
    </submittedName>
</protein>
<name>A0A6A4F5K3_9STRA</name>
<evidence type="ECO:0000313" key="2">
    <source>
        <dbReference type="EMBL" id="KAE9333742.1"/>
    </source>
</evidence>
<keyword evidence="3" id="KW-1185">Reference proteome</keyword>
<organism evidence="2 3">
    <name type="scientific">Phytophthora rubi</name>
    <dbReference type="NCBI Taxonomy" id="129364"/>
    <lineage>
        <taxon>Eukaryota</taxon>
        <taxon>Sar</taxon>
        <taxon>Stramenopiles</taxon>
        <taxon>Oomycota</taxon>
        <taxon>Peronosporomycetes</taxon>
        <taxon>Peronosporales</taxon>
        <taxon>Peronosporaceae</taxon>
        <taxon>Phytophthora</taxon>
    </lineage>
</organism>
<proteinExistence type="predicted"/>
<gene>
    <name evidence="2" type="ORF">PR003_g13868</name>
</gene>